<dbReference type="Proteomes" id="UP001597079">
    <property type="component" value="Unassembled WGS sequence"/>
</dbReference>
<feature type="transmembrane region" description="Helical" evidence="8">
    <location>
        <begin position="104"/>
        <end position="125"/>
    </location>
</feature>
<feature type="domain" description="Major facilitator superfamily (MFS) profile" evidence="9">
    <location>
        <begin position="13"/>
        <end position="463"/>
    </location>
</feature>
<feature type="transmembrane region" description="Helical" evidence="8">
    <location>
        <begin position="51"/>
        <end position="71"/>
    </location>
</feature>
<dbReference type="InterPro" id="IPR004638">
    <property type="entry name" value="EmrB-like"/>
</dbReference>
<keyword evidence="6 8" id="KW-1133">Transmembrane helix</keyword>
<dbReference type="InterPro" id="IPR011701">
    <property type="entry name" value="MFS"/>
</dbReference>
<dbReference type="InterPro" id="IPR020846">
    <property type="entry name" value="MFS_dom"/>
</dbReference>
<dbReference type="Gene3D" id="1.20.1250.20">
    <property type="entry name" value="MFS general substrate transporter like domains"/>
    <property type="match status" value="1"/>
</dbReference>
<feature type="transmembrane region" description="Helical" evidence="8">
    <location>
        <begin position="397"/>
        <end position="417"/>
    </location>
</feature>
<evidence type="ECO:0000256" key="4">
    <source>
        <dbReference type="ARBA" id="ARBA00022475"/>
    </source>
</evidence>
<reference evidence="11" key="1">
    <citation type="journal article" date="2019" name="Int. J. Syst. Evol. Microbiol.">
        <title>The Global Catalogue of Microorganisms (GCM) 10K type strain sequencing project: providing services to taxonomists for standard genome sequencing and annotation.</title>
        <authorList>
            <consortium name="The Broad Institute Genomics Platform"/>
            <consortium name="The Broad Institute Genome Sequencing Center for Infectious Disease"/>
            <person name="Wu L."/>
            <person name="Ma J."/>
        </authorList>
    </citation>
    <scope>NUCLEOTIDE SEQUENCE [LARGE SCALE GENOMIC DNA]</scope>
    <source>
        <strain evidence="11">CGMCC 1.12286</strain>
    </source>
</reference>
<feature type="transmembrane region" description="Helical" evidence="8">
    <location>
        <begin position="197"/>
        <end position="217"/>
    </location>
</feature>
<dbReference type="PANTHER" id="PTHR42718">
    <property type="entry name" value="MAJOR FACILITATOR SUPERFAMILY MULTIDRUG TRANSPORTER MFSC"/>
    <property type="match status" value="1"/>
</dbReference>
<comment type="similarity">
    <text evidence="2">Belongs to the major facilitator superfamily. EmrB family.</text>
</comment>
<feature type="transmembrane region" description="Helical" evidence="8">
    <location>
        <begin position="437"/>
        <end position="458"/>
    </location>
</feature>
<comment type="subcellular location">
    <subcellularLocation>
        <location evidence="1">Cell membrane</location>
        <topology evidence="1">Multi-pass membrane protein</topology>
    </subcellularLocation>
</comment>
<dbReference type="PRINTS" id="PR01036">
    <property type="entry name" value="TCRTETB"/>
</dbReference>
<evidence type="ECO:0000256" key="2">
    <source>
        <dbReference type="ARBA" id="ARBA00008537"/>
    </source>
</evidence>
<evidence type="ECO:0000259" key="9">
    <source>
        <dbReference type="PROSITE" id="PS50850"/>
    </source>
</evidence>
<feature type="transmembrane region" description="Helical" evidence="8">
    <location>
        <begin position="12"/>
        <end position="39"/>
    </location>
</feature>
<keyword evidence="4" id="KW-1003">Cell membrane</keyword>
<organism evidence="10 11">
    <name type="scientific">Alicyclobacillus fodiniaquatilis</name>
    <dbReference type="NCBI Taxonomy" id="1661150"/>
    <lineage>
        <taxon>Bacteria</taxon>
        <taxon>Bacillati</taxon>
        <taxon>Bacillota</taxon>
        <taxon>Bacilli</taxon>
        <taxon>Bacillales</taxon>
        <taxon>Alicyclobacillaceae</taxon>
        <taxon>Alicyclobacillus</taxon>
    </lineage>
</organism>
<name>A0ABW4JH67_9BACL</name>
<dbReference type="RefSeq" id="WP_377942652.1">
    <property type="nucleotide sequence ID" value="NZ_JBHUCX010000021.1"/>
</dbReference>
<evidence type="ECO:0000256" key="8">
    <source>
        <dbReference type="SAM" id="Phobius"/>
    </source>
</evidence>
<keyword evidence="3" id="KW-0813">Transport</keyword>
<gene>
    <name evidence="10" type="ORF">ACFSB2_08720</name>
</gene>
<dbReference type="InterPro" id="IPR036259">
    <property type="entry name" value="MFS_trans_sf"/>
</dbReference>
<evidence type="ECO:0000256" key="7">
    <source>
        <dbReference type="ARBA" id="ARBA00023136"/>
    </source>
</evidence>
<evidence type="ECO:0000256" key="6">
    <source>
        <dbReference type="ARBA" id="ARBA00022989"/>
    </source>
</evidence>
<keyword evidence="5 8" id="KW-0812">Transmembrane</keyword>
<evidence type="ECO:0000313" key="11">
    <source>
        <dbReference type="Proteomes" id="UP001597079"/>
    </source>
</evidence>
<feature type="transmembrane region" description="Helical" evidence="8">
    <location>
        <begin position="137"/>
        <end position="159"/>
    </location>
</feature>
<dbReference type="CDD" id="cd17503">
    <property type="entry name" value="MFS_LmrB_MDR_like"/>
    <property type="match status" value="1"/>
</dbReference>
<dbReference type="EMBL" id="JBHUCX010000021">
    <property type="protein sequence ID" value="MFD1674780.1"/>
    <property type="molecule type" value="Genomic_DNA"/>
</dbReference>
<feature type="transmembrane region" description="Helical" evidence="8">
    <location>
        <begin position="358"/>
        <end position="376"/>
    </location>
</feature>
<feature type="transmembrane region" description="Helical" evidence="8">
    <location>
        <begin position="229"/>
        <end position="247"/>
    </location>
</feature>
<feature type="transmembrane region" description="Helical" evidence="8">
    <location>
        <begin position="268"/>
        <end position="291"/>
    </location>
</feature>
<dbReference type="SUPFAM" id="SSF103473">
    <property type="entry name" value="MFS general substrate transporter"/>
    <property type="match status" value="1"/>
</dbReference>
<dbReference type="PANTHER" id="PTHR42718:SF9">
    <property type="entry name" value="MAJOR FACILITATOR SUPERFAMILY MULTIDRUG TRANSPORTER MFSC"/>
    <property type="match status" value="1"/>
</dbReference>
<sequence>MRMLQNSNQKITVPVVYIAAMFMAVMDTTIVNVALPTIAHQFHTRPGEVGLVSSSYLISLTIFIPVSGWLGDRLGGKFALLGSIGVFTIASALCGMSTNFAMLVIFRVFQGIGGAIMTPVGLSMLFRVYPPAERVRIAALIAIFTAIAPALGPILGGIFTTYWSWRLVFFVNVLIGIVICLYGSLQLTRHTQHHPGKFDWQGFCLSGLGLGMAMYAISEGSIIGWSNPVVLFTLIIGVVFLISMVIIENRSHHPLVNLRLFRNRLFTICTSLYGLASISYLGALYLSALFLQDAQGKSALQSGLTIFPSAVGVVLGGQIVARKLYRRFGPRRTVVGGLLIITITLVFMSSVTLHTNLWYIRLIMFGLGLGVAAVFISSQTASMATIDKVRTGQASSIFNSSKQLGSAIGVAVSTILLSSLTDHNVTNTRTTVHLLGYHVGFLAGALTAALSLVVARMLQDDDAIQSMTKAK</sequence>
<keyword evidence="7 8" id="KW-0472">Membrane</keyword>
<evidence type="ECO:0000256" key="3">
    <source>
        <dbReference type="ARBA" id="ARBA00022448"/>
    </source>
</evidence>
<evidence type="ECO:0000256" key="5">
    <source>
        <dbReference type="ARBA" id="ARBA00022692"/>
    </source>
</evidence>
<protein>
    <submittedName>
        <fullName evidence="10">MDR family MFS transporter</fullName>
    </submittedName>
</protein>
<feature type="transmembrane region" description="Helical" evidence="8">
    <location>
        <begin position="78"/>
        <end position="98"/>
    </location>
</feature>
<feature type="transmembrane region" description="Helical" evidence="8">
    <location>
        <begin position="165"/>
        <end position="185"/>
    </location>
</feature>
<dbReference type="Pfam" id="PF07690">
    <property type="entry name" value="MFS_1"/>
    <property type="match status" value="1"/>
</dbReference>
<dbReference type="Gene3D" id="1.20.1720.10">
    <property type="entry name" value="Multidrug resistance protein D"/>
    <property type="match status" value="1"/>
</dbReference>
<evidence type="ECO:0000256" key="1">
    <source>
        <dbReference type="ARBA" id="ARBA00004651"/>
    </source>
</evidence>
<keyword evidence="11" id="KW-1185">Reference proteome</keyword>
<feature type="transmembrane region" description="Helical" evidence="8">
    <location>
        <begin position="303"/>
        <end position="321"/>
    </location>
</feature>
<accession>A0ABW4JH67</accession>
<dbReference type="NCBIfam" id="TIGR00711">
    <property type="entry name" value="efflux_EmrB"/>
    <property type="match status" value="1"/>
</dbReference>
<proteinExistence type="inferred from homology"/>
<comment type="caution">
    <text evidence="10">The sequence shown here is derived from an EMBL/GenBank/DDBJ whole genome shotgun (WGS) entry which is preliminary data.</text>
</comment>
<feature type="transmembrane region" description="Helical" evidence="8">
    <location>
        <begin position="333"/>
        <end position="352"/>
    </location>
</feature>
<dbReference type="PROSITE" id="PS50850">
    <property type="entry name" value="MFS"/>
    <property type="match status" value="1"/>
</dbReference>
<evidence type="ECO:0000313" key="10">
    <source>
        <dbReference type="EMBL" id="MFD1674780.1"/>
    </source>
</evidence>